<keyword evidence="10" id="KW-1185">Reference proteome</keyword>
<dbReference type="PRINTS" id="PR00724">
    <property type="entry name" value="CRBOXYPTASEC"/>
</dbReference>
<accession>A0AAJ0FG18</accession>
<keyword evidence="5 7" id="KW-0378">Hydrolase</keyword>
<dbReference type="Gene3D" id="3.40.50.1820">
    <property type="entry name" value="alpha/beta hydrolase"/>
    <property type="match status" value="1"/>
</dbReference>
<feature type="region of interest" description="Disordered" evidence="8">
    <location>
        <begin position="38"/>
        <end position="59"/>
    </location>
</feature>
<dbReference type="InterPro" id="IPR029058">
    <property type="entry name" value="AB_hydrolase_fold"/>
</dbReference>
<feature type="region of interest" description="Disordered" evidence="8">
    <location>
        <begin position="542"/>
        <end position="569"/>
    </location>
</feature>
<evidence type="ECO:0000256" key="8">
    <source>
        <dbReference type="SAM" id="MobiDB-lite"/>
    </source>
</evidence>
<dbReference type="FunFam" id="3.40.50.1820:FF:000118">
    <property type="entry name" value="Carboxypeptidase"/>
    <property type="match status" value="1"/>
</dbReference>
<keyword evidence="2 7" id="KW-0121">Carboxypeptidase</keyword>
<keyword evidence="6" id="KW-0325">Glycoprotein</keyword>
<comment type="similarity">
    <text evidence="1 7">Belongs to the peptidase S10 family.</text>
</comment>
<evidence type="ECO:0000313" key="9">
    <source>
        <dbReference type="EMBL" id="KAK1760514.1"/>
    </source>
</evidence>
<dbReference type="GO" id="GO:0006508">
    <property type="term" value="P:proteolysis"/>
    <property type="evidence" value="ECO:0007669"/>
    <property type="project" value="UniProtKB-KW"/>
</dbReference>
<evidence type="ECO:0000256" key="6">
    <source>
        <dbReference type="ARBA" id="ARBA00023180"/>
    </source>
</evidence>
<dbReference type="SUPFAM" id="SSF53474">
    <property type="entry name" value="alpha/beta-Hydrolases"/>
    <property type="match status" value="1"/>
</dbReference>
<dbReference type="InterPro" id="IPR018202">
    <property type="entry name" value="Ser_caboxypep_ser_AS"/>
</dbReference>
<dbReference type="PROSITE" id="PS00560">
    <property type="entry name" value="CARBOXYPEPT_SER_HIS"/>
    <property type="match status" value="1"/>
</dbReference>
<dbReference type="InterPro" id="IPR001563">
    <property type="entry name" value="Peptidase_S10"/>
</dbReference>
<dbReference type="Pfam" id="PF00450">
    <property type="entry name" value="Peptidase_S10"/>
    <property type="match status" value="1"/>
</dbReference>
<feature type="signal peptide" evidence="7">
    <location>
        <begin position="1"/>
        <end position="20"/>
    </location>
</feature>
<reference evidence="9" key="1">
    <citation type="submission" date="2023-06" db="EMBL/GenBank/DDBJ databases">
        <title>Genome-scale phylogeny and comparative genomics of the fungal order Sordariales.</title>
        <authorList>
            <consortium name="Lawrence Berkeley National Laboratory"/>
            <person name="Hensen N."/>
            <person name="Bonometti L."/>
            <person name="Westerberg I."/>
            <person name="Brannstrom I.O."/>
            <person name="Guillou S."/>
            <person name="Cros-Aarteil S."/>
            <person name="Calhoun S."/>
            <person name="Haridas S."/>
            <person name="Kuo A."/>
            <person name="Mondo S."/>
            <person name="Pangilinan J."/>
            <person name="Riley R."/>
            <person name="Labutti K."/>
            <person name="Andreopoulos B."/>
            <person name="Lipzen A."/>
            <person name="Chen C."/>
            <person name="Yanf M."/>
            <person name="Daum C."/>
            <person name="Ng V."/>
            <person name="Clum A."/>
            <person name="Steindorff A."/>
            <person name="Ohm R."/>
            <person name="Martin F."/>
            <person name="Silar P."/>
            <person name="Natvig D."/>
            <person name="Lalanne C."/>
            <person name="Gautier V."/>
            <person name="Ament-Velasquez S.L."/>
            <person name="Kruys A."/>
            <person name="Hutchinson M.I."/>
            <person name="Powell A.J."/>
            <person name="Barry K."/>
            <person name="Miller A.N."/>
            <person name="Grigoriev I.V."/>
            <person name="Debuchy R."/>
            <person name="Gladieux P."/>
            <person name="Thoren M.H."/>
            <person name="Johannesson H."/>
        </authorList>
    </citation>
    <scope>NUCLEOTIDE SEQUENCE</scope>
    <source>
        <strain evidence="9">PSN4</strain>
    </source>
</reference>
<proteinExistence type="inferred from homology"/>
<dbReference type="PANTHER" id="PTHR11802:SF479">
    <property type="entry name" value="CARBOXYPEPTIDASE"/>
    <property type="match status" value="1"/>
</dbReference>
<keyword evidence="4 7" id="KW-0732">Signal</keyword>
<feature type="chain" id="PRO_5042317895" description="Carboxypeptidase" evidence="7">
    <location>
        <begin position="21"/>
        <end position="569"/>
    </location>
</feature>
<dbReference type="GO" id="GO:0004185">
    <property type="term" value="F:serine-type carboxypeptidase activity"/>
    <property type="evidence" value="ECO:0007669"/>
    <property type="project" value="UniProtKB-UniRule"/>
</dbReference>
<dbReference type="Proteomes" id="UP001239445">
    <property type="component" value="Unassembled WGS sequence"/>
</dbReference>
<name>A0AAJ0FG18_9PEZI</name>
<gene>
    <name evidence="9" type="ORF">QBC47DRAFT_427787</name>
</gene>
<dbReference type="InterPro" id="IPR033124">
    <property type="entry name" value="Ser_caboxypep_his_AS"/>
</dbReference>
<comment type="caution">
    <text evidence="9">The sequence shown here is derived from an EMBL/GenBank/DDBJ whole genome shotgun (WGS) entry which is preliminary data.</text>
</comment>
<organism evidence="9 10">
    <name type="scientific">Echria macrotheca</name>
    <dbReference type="NCBI Taxonomy" id="438768"/>
    <lineage>
        <taxon>Eukaryota</taxon>
        <taxon>Fungi</taxon>
        <taxon>Dikarya</taxon>
        <taxon>Ascomycota</taxon>
        <taxon>Pezizomycotina</taxon>
        <taxon>Sordariomycetes</taxon>
        <taxon>Sordariomycetidae</taxon>
        <taxon>Sordariales</taxon>
        <taxon>Schizotheciaceae</taxon>
        <taxon>Echria</taxon>
    </lineage>
</organism>
<dbReference type="EC" id="3.4.16.-" evidence="7"/>
<evidence type="ECO:0000256" key="3">
    <source>
        <dbReference type="ARBA" id="ARBA00022670"/>
    </source>
</evidence>
<dbReference type="EMBL" id="MU839827">
    <property type="protein sequence ID" value="KAK1760514.1"/>
    <property type="molecule type" value="Genomic_DNA"/>
</dbReference>
<dbReference type="PROSITE" id="PS00131">
    <property type="entry name" value="CARBOXYPEPT_SER_SER"/>
    <property type="match status" value="1"/>
</dbReference>
<dbReference type="AlphaFoldDB" id="A0AAJ0FG18"/>
<protein>
    <recommendedName>
        <fullName evidence="7">Carboxypeptidase</fullName>
        <ecNumber evidence="7">3.4.16.-</ecNumber>
    </recommendedName>
</protein>
<feature type="compositionally biased region" description="Basic and acidic residues" evidence="8">
    <location>
        <begin position="38"/>
        <end position="50"/>
    </location>
</feature>
<evidence type="ECO:0000256" key="7">
    <source>
        <dbReference type="RuleBase" id="RU361156"/>
    </source>
</evidence>
<evidence type="ECO:0000256" key="4">
    <source>
        <dbReference type="ARBA" id="ARBA00022729"/>
    </source>
</evidence>
<evidence type="ECO:0000256" key="2">
    <source>
        <dbReference type="ARBA" id="ARBA00022645"/>
    </source>
</evidence>
<evidence type="ECO:0000313" key="10">
    <source>
        <dbReference type="Proteomes" id="UP001239445"/>
    </source>
</evidence>
<evidence type="ECO:0000256" key="1">
    <source>
        <dbReference type="ARBA" id="ARBA00009431"/>
    </source>
</evidence>
<evidence type="ECO:0000256" key="5">
    <source>
        <dbReference type="ARBA" id="ARBA00022801"/>
    </source>
</evidence>
<sequence>MRTATLVLAGLLSLVHVGAGVGAGRRHREALQRQEQIRRRQLDAKTREPPYESSGRRQSRGRFLNENTMQFAVNGSGIPDVDFDVGESYAGSLPISAEPGEESSLFFWFFPTTNQDSGKDILIWLNGGPGCSSLEGLLQENGPFLWQYGTYRPVQNPWSWHTLTNVIWIEQPVGTGFSRGRPTAQNEEDVARQFNGFWRNFVDLFGLHGYKVYISGESYAGMYCSYIASAMLDANDTNYYDVTGLMMYDPSITYDLVQEVLPTAQFVEYWGGLFPFNDTFRQSIRDRDKKCGFSAFIEKHLVFPPKENLPPPRMFPGRLTNGSYAPECADLFGDVLDAAGVLNPCFDVYQIATTCPVLWDVLGFPGSDPYIPHGAKVYFNRTDVKMALHAPLDVAWEVCTDDPPVFVNWTDTSPPPTQHALPRVIDATQNVLIAHGALDMVLMANGTLLALQNMTWGGRLGFQTRPDRPFYVPRSWLSGDSLATSAGAGVFGSFVTERGLTYVGVALAGHMIPQYAPAAAYRQLEYLLGRVDCLNCTVPFTTDGQPPPQSLDPLGAGTAPQGWSDDSLI</sequence>
<dbReference type="PANTHER" id="PTHR11802">
    <property type="entry name" value="SERINE PROTEASE FAMILY S10 SERINE CARBOXYPEPTIDASE"/>
    <property type="match status" value="1"/>
</dbReference>
<keyword evidence="3 7" id="KW-0645">Protease</keyword>